<feature type="compositionally biased region" description="Basic and acidic residues" evidence="1">
    <location>
        <begin position="528"/>
        <end position="546"/>
    </location>
</feature>
<feature type="region of interest" description="Disordered" evidence="1">
    <location>
        <begin position="526"/>
        <end position="546"/>
    </location>
</feature>
<dbReference type="RefSeq" id="WP_091063030.1">
    <property type="nucleotide sequence ID" value="NZ_FMDM01000006.1"/>
</dbReference>
<proteinExistence type="predicted"/>
<gene>
    <name evidence="5" type="ORF">GA0070213_106328</name>
</gene>
<name>A0A1C5IPS3_9ACTN</name>
<keyword evidence="6" id="KW-1185">Reference proteome</keyword>
<evidence type="ECO:0000259" key="4">
    <source>
        <dbReference type="Pfam" id="PF18157"/>
    </source>
</evidence>
<evidence type="ECO:0000259" key="3">
    <source>
        <dbReference type="Pfam" id="PF13111"/>
    </source>
</evidence>
<dbReference type="AlphaFoldDB" id="A0A1C5IPS3"/>
<protein>
    <recommendedName>
        <fullName evidence="7">DUF3893 domain-containing protein</fullName>
    </recommendedName>
</protein>
<evidence type="ECO:0000259" key="2">
    <source>
        <dbReference type="Pfam" id="PF13032"/>
    </source>
</evidence>
<dbReference type="STRING" id="745366.GA0070213_106328"/>
<feature type="domain" description="Prokaryotic pPIWI-RE MID" evidence="4">
    <location>
        <begin position="460"/>
        <end position="567"/>
    </location>
</feature>
<dbReference type="InterPro" id="IPR025085">
    <property type="entry name" value="pPIWI_RE_X"/>
</dbReference>
<dbReference type="Pfam" id="PF13032">
    <property type="entry name" value="RNaseH_pPIWI_RE"/>
    <property type="match status" value="1"/>
</dbReference>
<dbReference type="InterPro" id="IPR024996">
    <property type="entry name" value="RNaseH_pPIWI_RE"/>
</dbReference>
<organism evidence="5 6">
    <name type="scientific">Micromonospora humi</name>
    <dbReference type="NCBI Taxonomy" id="745366"/>
    <lineage>
        <taxon>Bacteria</taxon>
        <taxon>Bacillati</taxon>
        <taxon>Actinomycetota</taxon>
        <taxon>Actinomycetes</taxon>
        <taxon>Micromonosporales</taxon>
        <taxon>Micromonosporaceae</taxon>
        <taxon>Micromonospora</taxon>
    </lineage>
</organism>
<sequence>MAPRYDNLAVTVLRLDPAAPIKRTYYLMRFPGRWKEPLRRLAQAQRGGDIASIPIASLNDALTALVPDCVVTLPYAGRGDHDQDWLLAYRAVNPAAIFNLVAAWVRAQKGTPEQISLTLSELHASHLTWSPVHLDLTAPEERQRAMRLLPMEIAATLSRPDATCSHNELRFLRCPSAEGAEIMSWPPERIEDQTPFSVKIGISAQTLPTSDELLVYLSYGVRRWMPVRGKLAFDHGHSVYLAPTVPYLAGLENSRHFGTARIKQVRVTERDGSNSYGPRWDDALARVLKDAGCLDRLPDPQQLVDKPLDYLQRHGDAAALVYSTGMLSAEKVSAGLSVADRQPLMDWVISELSPHLRPATALPREKCTVYKGLGGISESQVSATYLGEIVGPRLDIELLTDTDRATQYALDQLTTRLGLPMPRAEQLDETGADMDLGAVTVGIRRLAAPTIRADLDRVGRRPQAAVEARIEHIADTLGQAANPTIALVEIAHPDAYQGRRRGDDPKFAIRHGLLQTGRLSQFVTPVAEPKHPPRAREGREPSDPNRERFAAAVDDLFRQLGVRPEPLPEPAQSTLIRRPALLAIWMIRQNKGRVWGLARQVPVAVLLDPTGQNVEVRAPKVPWQPLHTGLVEIGKQYVNVDLKCSPDDVIRFAKDVIDEATSAFPDTLLLTHAQNLRSVWNTLTNGRIQLDSLGFGAGEPQPISKLPGLRHVRVRTAEGGETPECYGVTDDGTGQPKGLWRFLVPRVYGSTTGKPSTHSGALKGVSKLIPGEHNGKLTAPKPKAQVWNPQFIEVLVAGIQDGDQPEHWAALAHELRDAAPYVRGTTVLPWPLHLAEQIEEYLLPAKIADLSSQEALGDD</sequence>
<feature type="domain" description="pPIWI-RE RNaseH" evidence="2">
    <location>
        <begin position="582"/>
        <end position="844"/>
    </location>
</feature>
<evidence type="ECO:0000313" key="6">
    <source>
        <dbReference type="Proteomes" id="UP000199360"/>
    </source>
</evidence>
<accession>A0A1C5IPS3</accession>
<dbReference type="OrthoDB" id="3199411at2"/>
<evidence type="ECO:0000256" key="1">
    <source>
        <dbReference type="SAM" id="MobiDB-lite"/>
    </source>
</evidence>
<dbReference type="Pfam" id="PF13111">
    <property type="entry name" value="pPIWI_RE_X"/>
    <property type="match status" value="1"/>
</dbReference>
<dbReference type="Proteomes" id="UP000199360">
    <property type="component" value="Unassembled WGS sequence"/>
</dbReference>
<dbReference type="InterPro" id="IPR040496">
    <property type="entry name" value="MID_pPIWI_RE"/>
</dbReference>
<dbReference type="Pfam" id="PF18157">
    <property type="entry name" value="MID_pPIWI_RE"/>
    <property type="match status" value="1"/>
</dbReference>
<feature type="domain" description="pPIWI-RE module N-terminal" evidence="3">
    <location>
        <begin position="16"/>
        <end position="368"/>
    </location>
</feature>
<evidence type="ECO:0008006" key="7">
    <source>
        <dbReference type="Google" id="ProtNLM"/>
    </source>
</evidence>
<dbReference type="EMBL" id="FMDM01000006">
    <property type="protein sequence ID" value="SCG60347.1"/>
    <property type="molecule type" value="Genomic_DNA"/>
</dbReference>
<evidence type="ECO:0000313" key="5">
    <source>
        <dbReference type="EMBL" id="SCG60347.1"/>
    </source>
</evidence>
<reference evidence="6" key="1">
    <citation type="submission" date="2016-06" db="EMBL/GenBank/DDBJ databases">
        <authorList>
            <person name="Varghese N."/>
            <person name="Submissions Spin"/>
        </authorList>
    </citation>
    <scope>NUCLEOTIDE SEQUENCE [LARGE SCALE GENOMIC DNA]</scope>
    <source>
        <strain evidence="6">DSM 45647</strain>
    </source>
</reference>